<proteinExistence type="predicted"/>
<name>A0AAE0THH8_9BIVA</name>
<reference evidence="1" key="1">
    <citation type="journal article" date="2021" name="Genome Biol. Evol.">
        <title>A High-Quality Reference Genome for a Parasitic Bivalve with Doubly Uniparental Inheritance (Bivalvia: Unionida).</title>
        <authorList>
            <person name="Smith C.H."/>
        </authorList>
    </citation>
    <scope>NUCLEOTIDE SEQUENCE</scope>
    <source>
        <strain evidence="1">CHS0354</strain>
    </source>
</reference>
<keyword evidence="2" id="KW-1185">Reference proteome</keyword>
<reference evidence="1" key="2">
    <citation type="journal article" date="2021" name="Genome Biol. Evol.">
        <title>Developing a high-quality reference genome for a parasitic bivalve with doubly uniparental inheritance (Bivalvia: Unionida).</title>
        <authorList>
            <person name="Smith C.H."/>
        </authorList>
    </citation>
    <scope>NUCLEOTIDE SEQUENCE</scope>
    <source>
        <strain evidence="1">CHS0354</strain>
        <tissue evidence="1">Mantle</tissue>
    </source>
</reference>
<accession>A0AAE0THH8</accession>
<dbReference type="AlphaFoldDB" id="A0AAE0THH8"/>
<comment type="caution">
    <text evidence="1">The sequence shown here is derived from an EMBL/GenBank/DDBJ whole genome shotgun (WGS) entry which is preliminary data.</text>
</comment>
<dbReference type="Proteomes" id="UP001195483">
    <property type="component" value="Unassembled WGS sequence"/>
</dbReference>
<reference evidence="1" key="3">
    <citation type="submission" date="2023-05" db="EMBL/GenBank/DDBJ databases">
        <authorList>
            <person name="Smith C.H."/>
        </authorList>
    </citation>
    <scope>NUCLEOTIDE SEQUENCE</scope>
    <source>
        <strain evidence="1">CHS0354</strain>
        <tissue evidence="1">Mantle</tissue>
    </source>
</reference>
<evidence type="ECO:0000313" key="2">
    <source>
        <dbReference type="Proteomes" id="UP001195483"/>
    </source>
</evidence>
<dbReference type="EMBL" id="JAEAOA010001908">
    <property type="protein sequence ID" value="KAK3610083.1"/>
    <property type="molecule type" value="Genomic_DNA"/>
</dbReference>
<protein>
    <submittedName>
        <fullName evidence="1">Uncharacterized protein</fullName>
    </submittedName>
</protein>
<dbReference type="Pfam" id="PF15112">
    <property type="entry name" value="DUF4559"/>
    <property type="match status" value="1"/>
</dbReference>
<dbReference type="PANTHER" id="PTHR35083">
    <property type="entry name" value="RGD1565685 PROTEIN"/>
    <property type="match status" value="1"/>
</dbReference>
<evidence type="ECO:0000313" key="1">
    <source>
        <dbReference type="EMBL" id="KAK3610083.1"/>
    </source>
</evidence>
<dbReference type="PANTHER" id="PTHR35083:SF3">
    <property type="entry name" value="SI:CH211-91P5.3"/>
    <property type="match status" value="1"/>
</dbReference>
<sequence>MPPTGANTKVKDPEYCNWLKVGLGLYYLKVGLSFFIQGEMSAMHKFLIQKLYNGSPVPATLCSSCNAKDVKQNRNSYTWKFRTPCPQRLCDTWLTELLALHINPTSNKLYCENCNVTAWPRASWECAKLYMPRGQTGANKGPAHSDSQALLTLMANCKYFHRKLSQGGSIQLTHMVSTIRNKVMHSGDMKLSDSDRKSFIQDIINLLEDPCHLKSLEECKQAVAEINRVLDIILNATTEQFIPKH</sequence>
<gene>
    <name evidence="1" type="ORF">CHS0354_032170</name>
</gene>
<organism evidence="1 2">
    <name type="scientific">Potamilus streckersoni</name>
    <dbReference type="NCBI Taxonomy" id="2493646"/>
    <lineage>
        <taxon>Eukaryota</taxon>
        <taxon>Metazoa</taxon>
        <taxon>Spiralia</taxon>
        <taxon>Lophotrochozoa</taxon>
        <taxon>Mollusca</taxon>
        <taxon>Bivalvia</taxon>
        <taxon>Autobranchia</taxon>
        <taxon>Heteroconchia</taxon>
        <taxon>Palaeoheterodonta</taxon>
        <taxon>Unionida</taxon>
        <taxon>Unionoidea</taxon>
        <taxon>Unionidae</taxon>
        <taxon>Ambleminae</taxon>
        <taxon>Lampsilini</taxon>
        <taxon>Potamilus</taxon>
    </lineage>
</organism>
<dbReference type="InterPro" id="IPR027897">
    <property type="entry name" value="DUF4559"/>
</dbReference>